<accession>A0A9D4AZE4</accession>
<name>A0A9D4AZE4_9SAUR</name>
<sequence>MHSCTSRSLCRRLGFSLPARELPSPLHPCSRAARISPDLSYSFSTQKKQPPTTAAAAPRTGKQLLKCDLGSGSGIAERGTHPAALTPPTCPVTSVADLGGICIPGSNPGA</sequence>
<evidence type="ECO:0000313" key="2">
    <source>
        <dbReference type="Proteomes" id="UP000827986"/>
    </source>
</evidence>
<gene>
    <name evidence="1" type="ORF">KIL84_002610</name>
</gene>
<proteinExistence type="predicted"/>
<dbReference type="Proteomes" id="UP000827986">
    <property type="component" value="Unassembled WGS sequence"/>
</dbReference>
<dbReference type="AlphaFoldDB" id="A0A9D4AZE4"/>
<evidence type="ECO:0000313" key="1">
    <source>
        <dbReference type="EMBL" id="KAH1174466.1"/>
    </source>
</evidence>
<keyword evidence="2" id="KW-1185">Reference proteome</keyword>
<reference evidence="1" key="1">
    <citation type="submission" date="2021-09" db="EMBL/GenBank/DDBJ databases">
        <title>The genome of Mauremys mutica provides insights into the evolution of semi-aquatic lifestyle.</title>
        <authorList>
            <person name="Gong S."/>
            <person name="Gao Y."/>
        </authorList>
    </citation>
    <scope>NUCLEOTIDE SEQUENCE</scope>
    <source>
        <strain evidence="1">MM-2020</strain>
        <tissue evidence="1">Muscle</tissue>
    </source>
</reference>
<comment type="caution">
    <text evidence="1">The sequence shown here is derived from an EMBL/GenBank/DDBJ whole genome shotgun (WGS) entry which is preliminary data.</text>
</comment>
<organism evidence="1 2">
    <name type="scientific">Mauremys mutica</name>
    <name type="common">yellowpond turtle</name>
    <dbReference type="NCBI Taxonomy" id="74926"/>
    <lineage>
        <taxon>Eukaryota</taxon>
        <taxon>Metazoa</taxon>
        <taxon>Chordata</taxon>
        <taxon>Craniata</taxon>
        <taxon>Vertebrata</taxon>
        <taxon>Euteleostomi</taxon>
        <taxon>Archelosauria</taxon>
        <taxon>Testudinata</taxon>
        <taxon>Testudines</taxon>
        <taxon>Cryptodira</taxon>
        <taxon>Durocryptodira</taxon>
        <taxon>Testudinoidea</taxon>
        <taxon>Geoemydidae</taxon>
        <taxon>Geoemydinae</taxon>
        <taxon>Mauremys</taxon>
    </lineage>
</organism>
<dbReference type="EMBL" id="JAHDVG010000480">
    <property type="protein sequence ID" value="KAH1174466.1"/>
    <property type="molecule type" value="Genomic_DNA"/>
</dbReference>
<protein>
    <submittedName>
        <fullName evidence="1">Uncharacterized protein</fullName>
    </submittedName>
</protein>